<accession>A0A8J2PPX9</accession>
<comment type="caution">
    <text evidence="9">The sequence shown here is derived from an EMBL/GenBank/DDBJ whole genome shotgun (WGS) entry which is preliminary data.</text>
</comment>
<evidence type="ECO:0000259" key="8">
    <source>
        <dbReference type="PROSITE" id="PS50192"/>
    </source>
</evidence>
<dbReference type="SUPFAM" id="SSF47661">
    <property type="entry name" value="t-snare proteins"/>
    <property type="match status" value="1"/>
</dbReference>
<protein>
    <recommendedName>
        <fullName evidence="8">t-SNARE coiled-coil homology domain-containing protein</fullName>
    </recommendedName>
</protein>
<dbReference type="GO" id="GO:0000149">
    <property type="term" value="F:SNARE binding"/>
    <property type="evidence" value="ECO:0007669"/>
    <property type="project" value="TreeGrafter"/>
</dbReference>
<evidence type="ECO:0000313" key="9">
    <source>
        <dbReference type="EMBL" id="CAG9530412.1"/>
    </source>
</evidence>
<dbReference type="InterPro" id="IPR000727">
    <property type="entry name" value="T_SNARE_dom"/>
</dbReference>
<gene>
    <name evidence="9" type="ORF">CJOHNSTONI_LOCUS907</name>
</gene>
<dbReference type="InterPro" id="IPR045242">
    <property type="entry name" value="Syntaxin"/>
</dbReference>
<dbReference type="GO" id="GO:0012505">
    <property type="term" value="C:endomembrane system"/>
    <property type="evidence" value="ECO:0007669"/>
    <property type="project" value="TreeGrafter"/>
</dbReference>
<keyword evidence="4" id="KW-0813">Transport</keyword>
<comment type="subcellular location">
    <subcellularLocation>
        <location evidence="1">Membrane</location>
        <topology evidence="1">Single-pass type IV membrane protein</topology>
    </subcellularLocation>
</comment>
<dbReference type="SMART" id="SM00503">
    <property type="entry name" value="SynN"/>
    <property type="match status" value="1"/>
</dbReference>
<evidence type="ECO:0000256" key="1">
    <source>
        <dbReference type="ARBA" id="ARBA00004211"/>
    </source>
</evidence>
<dbReference type="GO" id="GO:0006887">
    <property type="term" value="P:exocytosis"/>
    <property type="evidence" value="ECO:0007669"/>
    <property type="project" value="TreeGrafter"/>
</dbReference>
<keyword evidence="5 7" id="KW-1133">Transmembrane helix</keyword>
<proteinExistence type="inferred from homology"/>
<dbReference type="SMART" id="SM00397">
    <property type="entry name" value="t_SNARE"/>
    <property type="match status" value="1"/>
</dbReference>
<dbReference type="GO" id="GO:0006906">
    <property type="term" value="P:vesicle fusion"/>
    <property type="evidence" value="ECO:0007669"/>
    <property type="project" value="TreeGrafter"/>
</dbReference>
<dbReference type="GO" id="GO:0005484">
    <property type="term" value="F:SNAP receptor activity"/>
    <property type="evidence" value="ECO:0007669"/>
    <property type="project" value="TreeGrafter"/>
</dbReference>
<dbReference type="InterPro" id="IPR006011">
    <property type="entry name" value="Syntaxin_N"/>
</dbReference>
<dbReference type="GO" id="GO:0031201">
    <property type="term" value="C:SNARE complex"/>
    <property type="evidence" value="ECO:0007669"/>
    <property type="project" value="TreeGrafter"/>
</dbReference>
<dbReference type="GO" id="GO:0006836">
    <property type="term" value="P:neurotransmitter transport"/>
    <property type="evidence" value="ECO:0007669"/>
    <property type="project" value="UniProtKB-KW"/>
</dbReference>
<keyword evidence="6 7" id="KW-0472">Membrane</keyword>
<feature type="domain" description="T-SNARE coiled-coil homology" evidence="8">
    <location>
        <begin position="188"/>
        <end position="244"/>
    </location>
</feature>
<dbReference type="Gene3D" id="1.20.5.110">
    <property type="match status" value="1"/>
</dbReference>
<dbReference type="PROSITE" id="PS50192">
    <property type="entry name" value="T_SNARE"/>
    <property type="match status" value="1"/>
</dbReference>
<dbReference type="Pfam" id="PF00804">
    <property type="entry name" value="Syntaxin"/>
    <property type="match status" value="1"/>
</dbReference>
<keyword evidence="4" id="KW-0532">Neurotransmitter transport</keyword>
<dbReference type="OrthoDB" id="10255013at2759"/>
<dbReference type="GO" id="GO:0006886">
    <property type="term" value="P:intracellular protein transport"/>
    <property type="evidence" value="ECO:0007669"/>
    <property type="project" value="TreeGrafter"/>
</dbReference>
<evidence type="ECO:0000313" key="10">
    <source>
        <dbReference type="Proteomes" id="UP000746747"/>
    </source>
</evidence>
<evidence type="ECO:0000256" key="5">
    <source>
        <dbReference type="ARBA" id="ARBA00022989"/>
    </source>
</evidence>
<evidence type="ECO:0000256" key="2">
    <source>
        <dbReference type="ARBA" id="ARBA00009063"/>
    </source>
</evidence>
<evidence type="ECO:0000256" key="6">
    <source>
        <dbReference type="ARBA" id="ARBA00023136"/>
    </source>
</evidence>
<evidence type="ECO:0000256" key="3">
    <source>
        <dbReference type="ARBA" id="ARBA00022692"/>
    </source>
</evidence>
<dbReference type="GO" id="GO:0005886">
    <property type="term" value="C:plasma membrane"/>
    <property type="evidence" value="ECO:0007669"/>
    <property type="project" value="TreeGrafter"/>
</dbReference>
<keyword evidence="10" id="KW-1185">Reference proteome</keyword>
<dbReference type="InterPro" id="IPR010989">
    <property type="entry name" value="SNARE"/>
</dbReference>
<reference evidence="9" key="1">
    <citation type="submission" date="2021-09" db="EMBL/GenBank/DDBJ databases">
        <authorList>
            <consortium name="Pathogen Informatics"/>
        </authorList>
    </citation>
    <scope>NUCLEOTIDE SEQUENCE</scope>
</reference>
<dbReference type="EMBL" id="CAKAEH010000256">
    <property type="protein sequence ID" value="CAG9530412.1"/>
    <property type="molecule type" value="Genomic_DNA"/>
</dbReference>
<keyword evidence="3 7" id="KW-0812">Transmembrane</keyword>
<evidence type="ECO:0000256" key="4">
    <source>
        <dbReference type="ARBA" id="ARBA00022775"/>
    </source>
</evidence>
<dbReference type="Proteomes" id="UP000746747">
    <property type="component" value="Unassembled WGS sequence"/>
</dbReference>
<dbReference type="Gene3D" id="1.20.58.70">
    <property type="match status" value="1"/>
</dbReference>
<evidence type="ECO:0000256" key="7">
    <source>
        <dbReference type="SAM" id="Phobius"/>
    </source>
</evidence>
<sequence length="280" mass="32194">MDDNGFIEIDIESNIDFPQSGSFFAEIDEIRNLMAKLSDDVASMKMQFRSILAQTTVDGVEKEKLDDCMAGIKYRSDLLRKHLLAMKQNAKKTESDDKQTVTIGKRIQQYHIEALSNKLSNLLEILNAAQLNYRAQVAKRIKRQLEIAGEHMTEEEVNTMIDSKSSIIFNRNIRSSQLKSAFDDANLRHNEILNLEASIKELNHLYNDMNFLVHTQGERVDRIDQNASDAFNYVTDGSQQARIAVQYQQEVVHKKLYYSIGCFVIIGFILIILIIYFFVK</sequence>
<dbReference type="AlphaFoldDB" id="A0A8J2PPX9"/>
<dbReference type="PANTHER" id="PTHR19957:SF307">
    <property type="entry name" value="PROTEIN SSO1-RELATED"/>
    <property type="match status" value="1"/>
</dbReference>
<comment type="similarity">
    <text evidence="2">Belongs to the syntaxin family.</text>
</comment>
<dbReference type="PANTHER" id="PTHR19957">
    <property type="entry name" value="SYNTAXIN"/>
    <property type="match status" value="1"/>
</dbReference>
<organism evidence="9 10">
    <name type="scientific">Cercopithifilaria johnstoni</name>
    <dbReference type="NCBI Taxonomy" id="2874296"/>
    <lineage>
        <taxon>Eukaryota</taxon>
        <taxon>Metazoa</taxon>
        <taxon>Ecdysozoa</taxon>
        <taxon>Nematoda</taxon>
        <taxon>Chromadorea</taxon>
        <taxon>Rhabditida</taxon>
        <taxon>Spirurina</taxon>
        <taxon>Spiruromorpha</taxon>
        <taxon>Filarioidea</taxon>
        <taxon>Onchocercidae</taxon>
        <taxon>Cercopithifilaria</taxon>
    </lineage>
</organism>
<dbReference type="GO" id="GO:0048278">
    <property type="term" value="P:vesicle docking"/>
    <property type="evidence" value="ECO:0007669"/>
    <property type="project" value="TreeGrafter"/>
</dbReference>
<feature type="transmembrane region" description="Helical" evidence="7">
    <location>
        <begin position="256"/>
        <end position="279"/>
    </location>
</feature>
<name>A0A8J2PPX9_9BILA</name>